<evidence type="ECO:0000313" key="9">
    <source>
        <dbReference type="Proteomes" id="UP001280581"/>
    </source>
</evidence>
<dbReference type="PANTHER" id="PTHR42973">
    <property type="entry name" value="BINDING OXIDOREDUCTASE, PUTATIVE (AFU_ORTHOLOGUE AFUA_1G17690)-RELATED"/>
    <property type="match status" value="1"/>
</dbReference>
<evidence type="ECO:0000256" key="5">
    <source>
        <dbReference type="SAM" id="MobiDB-lite"/>
    </source>
</evidence>
<gene>
    <name evidence="8" type="ORF">GRF29_1g1381266</name>
</gene>
<evidence type="ECO:0000313" key="8">
    <source>
        <dbReference type="EMBL" id="KAK3216907.1"/>
    </source>
</evidence>
<protein>
    <recommendedName>
        <fullName evidence="7">FAD-binding PCMH-type domain-containing protein</fullName>
    </recommendedName>
</protein>
<dbReference type="EMBL" id="WVTA01000001">
    <property type="protein sequence ID" value="KAK3216907.1"/>
    <property type="molecule type" value="Genomic_DNA"/>
</dbReference>
<evidence type="ECO:0000256" key="4">
    <source>
        <dbReference type="ARBA" id="ARBA00023002"/>
    </source>
</evidence>
<proteinExistence type="inferred from homology"/>
<evidence type="ECO:0000259" key="7">
    <source>
        <dbReference type="PROSITE" id="PS51387"/>
    </source>
</evidence>
<reference evidence="8 9" key="1">
    <citation type="submission" date="2021-02" db="EMBL/GenBank/DDBJ databases">
        <title>Genome assembly of Pseudopithomyces chartarum.</title>
        <authorList>
            <person name="Jauregui R."/>
            <person name="Singh J."/>
            <person name="Voisey C."/>
        </authorList>
    </citation>
    <scope>NUCLEOTIDE SEQUENCE [LARGE SCALE GENOMIC DNA]</scope>
    <source>
        <strain evidence="8 9">AGR01</strain>
    </source>
</reference>
<keyword evidence="3" id="KW-0274">FAD</keyword>
<sequence length="704" mass="75969">MRNMRWPVVAVAVAAFAEIVRADTCSSVASSTSIEIKQRFDLEYTTEQANYWSITCGALKPSCQLYPTTAQEVAAIVRILNDNNETFAIKSGGHNPNQGFSSIDGGPLISTRELNEVLYDATSGTVRVGPGNDWEDVIGKLDGTGVTVVGGRIGDVGVGGLVLGGGLSFLSTQYGWVSNNIVEYEIVLANASIITASETHNADLWKALKGGINNYGVVTAYTMKAHPQGQIWGGNIVYTADKTPQILAAVRDFTEYYPDDKAGIIMTAELTSLGVIDMWLMFLFYDGPTPPPGVFDNFTAISHLSDDTKSRSYTDLLTHNNFGVIKTEIYTIATETIPLPSVDVSADFLGDLYDNWRNTTTSVIDAAGLIGSVAFQPIPKRLARKAKEAGGDMIDLDDDVDRIVLEFDFSWLSTLDNERMDAATQKLYKGSKTLVDKYTTEGKLPEAYLPLFANDAYYRQDYFGRLRTANFARRVRDQYDPAGFFANRTGGWKIIARPCASKQWVNRMGSRMQHALLPLFAAWPTPGVDDGLNGTDSDEVAVEQCTLGVSPSPAVCPLSASYGDVVGKHVRRDPLDDRAVSTTRRRSVSKQPLHRGPALRQVARRRGNKAMAWPSLSGRPRGSGHRPLTTPALPSYCLLAVPGPVPVPVDGPLPACSSRPGLLTTDAKGIAAAGPRCSALPNIGASPVLAARLASSDPIMAGCD</sequence>
<feature type="region of interest" description="Disordered" evidence="5">
    <location>
        <begin position="577"/>
        <end position="627"/>
    </location>
</feature>
<evidence type="ECO:0000256" key="2">
    <source>
        <dbReference type="ARBA" id="ARBA00022630"/>
    </source>
</evidence>
<evidence type="ECO:0000256" key="1">
    <source>
        <dbReference type="ARBA" id="ARBA00005466"/>
    </source>
</evidence>
<name>A0AAN6RM31_9PLEO</name>
<feature type="domain" description="FAD-binding PCMH-type" evidence="7">
    <location>
        <begin position="57"/>
        <end position="228"/>
    </location>
</feature>
<keyword evidence="6" id="KW-0732">Signal</keyword>
<keyword evidence="9" id="KW-1185">Reference proteome</keyword>
<feature type="chain" id="PRO_5042872862" description="FAD-binding PCMH-type domain-containing protein" evidence="6">
    <location>
        <begin position="23"/>
        <end position="704"/>
    </location>
</feature>
<dbReference type="Proteomes" id="UP001280581">
    <property type="component" value="Unassembled WGS sequence"/>
</dbReference>
<keyword evidence="2" id="KW-0285">Flavoprotein</keyword>
<dbReference type="InterPro" id="IPR050416">
    <property type="entry name" value="FAD-linked_Oxidoreductase"/>
</dbReference>
<dbReference type="InterPro" id="IPR016169">
    <property type="entry name" value="FAD-bd_PCMH_sub2"/>
</dbReference>
<dbReference type="PANTHER" id="PTHR42973:SF13">
    <property type="entry name" value="FAD-BINDING PCMH-TYPE DOMAIN-CONTAINING PROTEIN"/>
    <property type="match status" value="1"/>
</dbReference>
<organism evidence="8 9">
    <name type="scientific">Pseudopithomyces chartarum</name>
    <dbReference type="NCBI Taxonomy" id="1892770"/>
    <lineage>
        <taxon>Eukaryota</taxon>
        <taxon>Fungi</taxon>
        <taxon>Dikarya</taxon>
        <taxon>Ascomycota</taxon>
        <taxon>Pezizomycotina</taxon>
        <taxon>Dothideomycetes</taxon>
        <taxon>Pleosporomycetidae</taxon>
        <taxon>Pleosporales</taxon>
        <taxon>Massarineae</taxon>
        <taxon>Didymosphaeriaceae</taxon>
        <taxon>Pseudopithomyces</taxon>
    </lineage>
</organism>
<dbReference type="AlphaFoldDB" id="A0AAN6RM31"/>
<evidence type="ECO:0000256" key="6">
    <source>
        <dbReference type="SAM" id="SignalP"/>
    </source>
</evidence>
<comment type="caution">
    <text evidence="8">The sequence shown here is derived from an EMBL/GenBank/DDBJ whole genome shotgun (WGS) entry which is preliminary data.</text>
</comment>
<dbReference type="Gene3D" id="3.30.465.10">
    <property type="match status" value="1"/>
</dbReference>
<dbReference type="SUPFAM" id="SSF56176">
    <property type="entry name" value="FAD-binding/transporter-associated domain-like"/>
    <property type="match status" value="1"/>
</dbReference>
<dbReference type="Pfam" id="PF01565">
    <property type="entry name" value="FAD_binding_4"/>
    <property type="match status" value="1"/>
</dbReference>
<accession>A0AAN6RM31</accession>
<keyword evidence="4" id="KW-0560">Oxidoreductase</keyword>
<dbReference type="GO" id="GO:0016491">
    <property type="term" value="F:oxidoreductase activity"/>
    <property type="evidence" value="ECO:0007669"/>
    <property type="project" value="UniProtKB-KW"/>
</dbReference>
<evidence type="ECO:0000256" key="3">
    <source>
        <dbReference type="ARBA" id="ARBA00022827"/>
    </source>
</evidence>
<dbReference type="GO" id="GO:0071949">
    <property type="term" value="F:FAD binding"/>
    <property type="evidence" value="ECO:0007669"/>
    <property type="project" value="InterPro"/>
</dbReference>
<dbReference type="InterPro" id="IPR006094">
    <property type="entry name" value="Oxid_FAD_bind_N"/>
</dbReference>
<dbReference type="InterPro" id="IPR016166">
    <property type="entry name" value="FAD-bd_PCMH"/>
</dbReference>
<feature type="signal peptide" evidence="6">
    <location>
        <begin position="1"/>
        <end position="22"/>
    </location>
</feature>
<dbReference type="PROSITE" id="PS51387">
    <property type="entry name" value="FAD_PCMH"/>
    <property type="match status" value="1"/>
</dbReference>
<dbReference type="InterPro" id="IPR036318">
    <property type="entry name" value="FAD-bd_PCMH-like_sf"/>
</dbReference>
<comment type="similarity">
    <text evidence="1">Belongs to the oxygen-dependent FAD-linked oxidoreductase family.</text>
</comment>